<sequence>MRFCRAPNASHRSAMSVRSMLGIVINIVLWRFGTVASTKGRSTSYKDGLDTYNPVVPTSPLIALHSLYQVYCSSCGLQVAMRDRSDGVYHIFDCIKDDPRE</sequence>
<evidence type="ECO:0000313" key="2">
    <source>
        <dbReference type="Proteomes" id="UP000541610"/>
    </source>
</evidence>
<gene>
    <name evidence="1" type="ORF">FOZ60_004579</name>
</gene>
<accession>A0A7J6PHB7</accession>
<proteinExistence type="predicted"/>
<dbReference type="EMBL" id="JABANP010000020">
    <property type="protein sequence ID" value="KAF4695509.1"/>
    <property type="molecule type" value="Genomic_DNA"/>
</dbReference>
<dbReference type="OrthoDB" id="122464at2759"/>
<dbReference type="Proteomes" id="UP000541610">
    <property type="component" value="Unassembled WGS sequence"/>
</dbReference>
<comment type="caution">
    <text evidence="1">The sequence shown here is derived from an EMBL/GenBank/DDBJ whole genome shotgun (WGS) entry which is preliminary data.</text>
</comment>
<dbReference type="AlphaFoldDB" id="A0A7J6PHB7"/>
<evidence type="ECO:0000313" key="1">
    <source>
        <dbReference type="EMBL" id="KAF4695509.1"/>
    </source>
</evidence>
<organism evidence="1 2">
    <name type="scientific">Perkinsus olseni</name>
    <name type="common">Perkinsus atlanticus</name>
    <dbReference type="NCBI Taxonomy" id="32597"/>
    <lineage>
        <taxon>Eukaryota</taxon>
        <taxon>Sar</taxon>
        <taxon>Alveolata</taxon>
        <taxon>Perkinsozoa</taxon>
        <taxon>Perkinsea</taxon>
        <taxon>Perkinsida</taxon>
        <taxon>Perkinsidae</taxon>
        <taxon>Perkinsus</taxon>
    </lineage>
</organism>
<name>A0A7J6PHB7_PEROL</name>
<reference evidence="1 2" key="1">
    <citation type="submission" date="2020-04" db="EMBL/GenBank/DDBJ databases">
        <title>Perkinsus olseni comparative genomics.</title>
        <authorList>
            <person name="Bogema D.R."/>
        </authorList>
    </citation>
    <scope>NUCLEOTIDE SEQUENCE [LARGE SCALE GENOMIC DNA]</scope>
    <source>
        <strain evidence="1">00978-12</strain>
    </source>
</reference>
<protein>
    <submittedName>
        <fullName evidence="1">Uncharacterized protein</fullName>
    </submittedName>
</protein>